<sequence length="171" mass="19425">MKMLLMIKKIYLEKEIFLIFSLSISWKLENRRYIAVKVCRANWKYTIDTAGTHDLNTKEKDARDALIKEGSLMARIYHPNIMNFYGICGDHPPIMIALELCPGNSLLKHLTNMKEGISVGERIKYLAEAAAGMECLEKNALVHRDLAARNCLISKYGIVKIADFGLSLCFI</sequence>
<evidence type="ECO:0000313" key="2">
    <source>
        <dbReference type="WBParaSite" id="PS1159_v2.g4966.t1"/>
    </source>
</evidence>
<accession>A0AC35GH05</accession>
<proteinExistence type="predicted"/>
<name>A0AC35GH05_9BILA</name>
<protein>
    <submittedName>
        <fullName evidence="2">Protein kinase domain-containing protein</fullName>
    </submittedName>
</protein>
<dbReference type="Proteomes" id="UP000887580">
    <property type="component" value="Unplaced"/>
</dbReference>
<reference evidence="2" key="1">
    <citation type="submission" date="2022-11" db="UniProtKB">
        <authorList>
            <consortium name="WormBaseParasite"/>
        </authorList>
    </citation>
    <scope>IDENTIFICATION</scope>
</reference>
<organism evidence="1 2">
    <name type="scientific">Panagrolaimus sp. PS1159</name>
    <dbReference type="NCBI Taxonomy" id="55785"/>
    <lineage>
        <taxon>Eukaryota</taxon>
        <taxon>Metazoa</taxon>
        <taxon>Ecdysozoa</taxon>
        <taxon>Nematoda</taxon>
        <taxon>Chromadorea</taxon>
        <taxon>Rhabditida</taxon>
        <taxon>Tylenchina</taxon>
        <taxon>Panagrolaimomorpha</taxon>
        <taxon>Panagrolaimoidea</taxon>
        <taxon>Panagrolaimidae</taxon>
        <taxon>Panagrolaimus</taxon>
    </lineage>
</organism>
<evidence type="ECO:0000313" key="1">
    <source>
        <dbReference type="Proteomes" id="UP000887580"/>
    </source>
</evidence>
<dbReference type="WBParaSite" id="PS1159_v2.g4966.t1">
    <property type="protein sequence ID" value="PS1159_v2.g4966.t1"/>
    <property type="gene ID" value="PS1159_v2.g4966"/>
</dbReference>